<dbReference type="PANTHER" id="PTHR30106">
    <property type="entry name" value="INNER MEMBRANE PROTEIN YEIH-RELATED"/>
    <property type="match status" value="1"/>
</dbReference>
<dbReference type="PANTHER" id="PTHR30106:SF2">
    <property type="entry name" value="UPF0324 INNER MEMBRANE PROTEIN YEIH"/>
    <property type="match status" value="1"/>
</dbReference>
<feature type="transmembrane region" description="Helical" evidence="7">
    <location>
        <begin position="317"/>
        <end position="339"/>
    </location>
</feature>
<evidence type="ECO:0000256" key="7">
    <source>
        <dbReference type="SAM" id="Phobius"/>
    </source>
</evidence>
<evidence type="ECO:0000256" key="3">
    <source>
        <dbReference type="ARBA" id="ARBA00022475"/>
    </source>
</evidence>
<evidence type="ECO:0000313" key="9">
    <source>
        <dbReference type="Proteomes" id="UP000544222"/>
    </source>
</evidence>
<dbReference type="Proteomes" id="UP000544222">
    <property type="component" value="Unassembled WGS sequence"/>
</dbReference>
<evidence type="ECO:0000256" key="2">
    <source>
        <dbReference type="ARBA" id="ARBA00007977"/>
    </source>
</evidence>
<evidence type="ECO:0000256" key="6">
    <source>
        <dbReference type="ARBA" id="ARBA00023136"/>
    </source>
</evidence>
<keyword evidence="6 7" id="KW-0472">Membrane</keyword>
<dbReference type="EMBL" id="JACHYB010000001">
    <property type="protein sequence ID" value="MBB3187691.1"/>
    <property type="molecule type" value="Genomic_DNA"/>
</dbReference>
<comment type="subcellular location">
    <subcellularLocation>
        <location evidence="1">Cell membrane</location>
        <topology evidence="1">Multi-pass membrane protein</topology>
    </subcellularLocation>
</comment>
<dbReference type="Pfam" id="PF03601">
    <property type="entry name" value="Cons_hypoth698"/>
    <property type="match status" value="1"/>
</dbReference>
<feature type="transmembrane region" description="Helical" evidence="7">
    <location>
        <begin position="282"/>
        <end position="305"/>
    </location>
</feature>
<evidence type="ECO:0000256" key="5">
    <source>
        <dbReference type="ARBA" id="ARBA00022989"/>
    </source>
</evidence>
<feature type="transmembrane region" description="Helical" evidence="7">
    <location>
        <begin position="165"/>
        <end position="188"/>
    </location>
</feature>
<feature type="transmembrane region" description="Helical" evidence="7">
    <location>
        <begin position="200"/>
        <end position="220"/>
    </location>
</feature>
<dbReference type="AlphaFoldDB" id="A0A7W5DRG6"/>
<organism evidence="8 9">
    <name type="scientific">Microbacter margulisiae</name>
    <dbReference type="NCBI Taxonomy" id="1350067"/>
    <lineage>
        <taxon>Bacteria</taxon>
        <taxon>Pseudomonadati</taxon>
        <taxon>Bacteroidota</taxon>
        <taxon>Bacteroidia</taxon>
        <taxon>Bacteroidales</taxon>
        <taxon>Porphyromonadaceae</taxon>
        <taxon>Microbacter</taxon>
    </lineage>
</organism>
<sequence length="342" mass="36720">MEAISTHAKKAVRKRRAHFYTALGHVFVISLAALAIGQIKWITAAAISPLIIGTLIGIVVGPYYHKRKRMAKGINYAAKQLLRLGIILFGFRVSVNGIASLGIHGVLMGVIVVAGIFLLGTWLGKKVFKLDSETSMLVSCGSAVCGAAAVLALESTLRSAPTKSSIAVGTVIVFGILSMFLYPIVYRFGWVPFNHYWEGFYVGGTLHEVAMVVGAGSAIAPTTLKVGVVVKMIRVILLVPLLFGVSLFGMKGKGGKITVPWFALGFLACIGLNYYIPFPHVIQQIITWVDTLLLTMAMTALGLEMKWSKFKEAGGKSFALAGVLWVVLIIGGAFLVWGISHL</sequence>
<protein>
    <submittedName>
        <fullName evidence="8">Putative integral membrane protein (TIGR00698 family)</fullName>
    </submittedName>
</protein>
<dbReference type="RefSeq" id="WP_183413426.1">
    <property type="nucleotide sequence ID" value="NZ_JACHYB010000001.1"/>
</dbReference>
<gene>
    <name evidence="8" type="ORF">FHX64_001854</name>
</gene>
<dbReference type="InterPro" id="IPR018383">
    <property type="entry name" value="UPF0324_pro"/>
</dbReference>
<feature type="transmembrane region" description="Helical" evidence="7">
    <location>
        <begin position="42"/>
        <end position="64"/>
    </location>
</feature>
<feature type="transmembrane region" description="Helical" evidence="7">
    <location>
        <begin position="257"/>
        <end position="276"/>
    </location>
</feature>
<comment type="similarity">
    <text evidence="2">Belongs to the UPF0324 family.</text>
</comment>
<proteinExistence type="inferred from homology"/>
<keyword evidence="5 7" id="KW-1133">Transmembrane helix</keyword>
<feature type="transmembrane region" description="Helical" evidence="7">
    <location>
        <begin position="232"/>
        <end position="250"/>
    </location>
</feature>
<evidence type="ECO:0000313" key="8">
    <source>
        <dbReference type="EMBL" id="MBB3187691.1"/>
    </source>
</evidence>
<dbReference type="GO" id="GO:0005886">
    <property type="term" value="C:plasma membrane"/>
    <property type="evidence" value="ECO:0007669"/>
    <property type="project" value="UniProtKB-SubCell"/>
</dbReference>
<feature type="transmembrane region" description="Helical" evidence="7">
    <location>
        <begin position="135"/>
        <end position="153"/>
    </location>
</feature>
<reference evidence="8 9" key="1">
    <citation type="submission" date="2020-08" db="EMBL/GenBank/DDBJ databases">
        <title>Genomic Encyclopedia of Type Strains, Phase IV (KMG-IV): sequencing the most valuable type-strain genomes for metagenomic binning, comparative biology and taxonomic classification.</title>
        <authorList>
            <person name="Goeker M."/>
        </authorList>
    </citation>
    <scope>NUCLEOTIDE SEQUENCE [LARGE SCALE GENOMIC DNA]</scope>
    <source>
        <strain evidence="8 9">DSM 27471</strain>
    </source>
</reference>
<evidence type="ECO:0000256" key="1">
    <source>
        <dbReference type="ARBA" id="ARBA00004651"/>
    </source>
</evidence>
<comment type="caution">
    <text evidence="8">The sequence shown here is derived from an EMBL/GenBank/DDBJ whole genome shotgun (WGS) entry which is preliminary data.</text>
</comment>
<feature type="transmembrane region" description="Helical" evidence="7">
    <location>
        <begin position="101"/>
        <end position="123"/>
    </location>
</feature>
<evidence type="ECO:0000256" key="4">
    <source>
        <dbReference type="ARBA" id="ARBA00022692"/>
    </source>
</evidence>
<keyword evidence="3" id="KW-1003">Cell membrane</keyword>
<name>A0A7W5DRG6_9PORP</name>
<keyword evidence="9" id="KW-1185">Reference proteome</keyword>
<feature type="transmembrane region" description="Helical" evidence="7">
    <location>
        <begin position="17"/>
        <end position="36"/>
    </location>
</feature>
<accession>A0A7W5DRG6</accession>
<keyword evidence="4 7" id="KW-0812">Transmembrane</keyword>